<sequence length="476" mass="54175">MTSQFFLMLLVLTSTSFVFMLFIKLQEKTRVLAKRLPPGPWKLPVLGNLHQLNGDSPHVSLQHLSNDYGPLMFLQLGSVPTLVISSADVAREIFRTHDLIFSGRPRSYAAKKFSYNFNNRSFAPYVRYEEVMLVLQFIAQSSTKPIDLSRLTLLLSNNIVCRVAFGQKSDRGEYNGRSRFDELLHQAQALLGKSSMADFLPWMGWLNMFNGVKASIEKTFREIDNFFDEEIQHHLDPRRPKPEHEDLVDVLLQIHTDADAILSFKQIKGVLMDIFVAGTDTSSATLVWTMAELIRNPSVMRRAQNEVRGVVKGKEVVEESDLFELVYLKLVVKEALILRPPAPLLVPRETTEDCRIGEYEIPSGARVLINAKAIATDPEYWEHPFEFRPERFLNCSIDFKGQNFELIPFGVGRRACPGINFAIPLIELALANLLYSFDWELPPGMRIEDLDMEEAPGITMHMKTPLFLMATAYTST</sequence>
<accession>A0ACB8LT52</accession>
<keyword evidence="2" id="KW-1185">Reference proteome</keyword>
<organism evidence="1 2">
    <name type="scientific">Citrus sinensis</name>
    <name type="common">Sweet orange</name>
    <name type="synonym">Citrus aurantium var. sinensis</name>
    <dbReference type="NCBI Taxonomy" id="2711"/>
    <lineage>
        <taxon>Eukaryota</taxon>
        <taxon>Viridiplantae</taxon>
        <taxon>Streptophyta</taxon>
        <taxon>Embryophyta</taxon>
        <taxon>Tracheophyta</taxon>
        <taxon>Spermatophyta</taxon>
        <taxon>Magnoliopsida</taxon>
        <taxon>eudicotyledons</taxon>
        <taxon>Gunneridae</taxon>
        <taxon>Pentapetalae</taxon>
        <taxon>rosids</taxon>
        <taxon>malvids</taxon>
        <taxon>Sapindales</taxon>
        <taxon>Rutaceae</taxon>
        <taxon>Aurantioideae</taxon>
        <taxon>Citrus</taxon>
    </lineage>
</organism>
<evidence type="ECO:0000313" key="2">
    <source>
        <dbReference type="Proteomes" id="UP000829398"/>
    </source>
</evidence>
<proteinExistence type="predicted"/>
<name>A0ACB8LT52_CITSI</name>
<dbReference type="EMBL" id="CM039172">
    <property type="protein sequence ID" value="KAH9776481.1"/>
    <property type="molecule type" value="Genomic_DNA"/>
</dbReference>
<protein>
    <submittedName>
        <fullName evidence="1">Cytochrome P450 71A25</fullName>
    </submittedName>
</protein>
<gene>
    <name evidence="1" type="ORF">KPL71_006720</name>
</gene>
<comment type="caution">
    <text evidence="1">The sequence shown here is derived from an EMBL/GenBank/DDBJ whole genome shotgun (WGS) entry which is preliminary data.</text>
</comment>
<evidence type="ECO:0000313" key="1">
    <source>
        <dbReference type="EMBL" id="KAH9776481.1"/>
    </source>
</evidence>
<reference evidence="2" key="1">
    <citation type="journal article" date="2023" name="Hortic. Res.">
        <title>A chromosome-level phased genome enabling allele-level studies in sweet orange: a case study on citrus Huanglongbing tolerance.</title>
        <authorList>
            <person name="Wu B."/>
            <person name="Yu Q."/>
            <person name="Deng Z."/>
            <person name="Duan Y."/>
            <person name="Luo F."/>
            <person name="Gmitter F. Jr."/>
        </authorList>
    </citation>
    <scope>NUCLEOTIDE SEQUENCE [LARGE SCALE GENOMIC DNA]</scope>
    <source>
        <strain evidence="2">cv. Valencia</strain>
    </source>
</reference>
<dbReference type="Proteomes" id="UP000829398">
    <property type="component" value="Chromosome 3"/>
</dbReference>